<reference evidence="1" key="1">
    <citation type="submission" date="2021-05" db="EMBL/GenBank/DDBJ databases">
        <authorList>
            <person name="Scholz U."/>
            <person name="Mascher M."/>
            <person name="Fiebig A."/>
        </authorList>
    </citation>
    <scope>NUCLEOTIDE SEQUENCE [LARGE SCALE GENOMIC DNA]</scope>
</reference>
<keyword evidence="2" id="KW-1185">Reference proteome</keyword>
<accession>A0ACD5XTG9</accession>
<proteinExistence type="predicted"/>
<protein>
    <submittedName>
        <fullName evidence="1">Uncharacterized protein</fullName>
    </submittedName>
</protein>
<name>A0ACD5XTG9_AVESA</name>
<sequence length="999" mass="109340">MAAGRALPLVAGIRPGNRQSSKDLDSYGPLPATLSGEECAVNGGSINESWRDAAPNRCGSAPPSMEDSLAELGHLIGKHSGDLEATLRNLSSGSGSLESEVLCSDPAYIKYFDAKVNLNPRLATPRVLRGGGRVMNRFGKAGEWRPVSRDSRSTGMPLTHRSTLSMHKEEPEDDKSAKLDLSLAEDARCVSNQSTFNIGSHRSEVVGLMQEKFPQSTALYDNSSCSSNTSSSDGGSACSGINSSENSPVDIVKSLDLNGFPPDTHQLSPKPTGSPPTNTLNSNGLAASRPSTSSSSDHNTIMGASEQGNPSVNTKSSCAASAMCNGVDSGMKDLKISLDTQRSAHAIQHWQTDAFVQNGPSHGDPTQMIPRGINLPQVPFVDNFSHAHMNLHFGGIQLLSQHGMTPPHNPYYHNSQLSGVSTPPYGIDGNGFPGSFLPPFMTNFAPHLLAMTPFNTPLTPSFSGRLDGLNPTGNIVAGTEFFNPFNIHEQLGVTMPSSLPDLSLVHYFPQPSMYHYGHRNPYGTVSSDRNFVGNPAAVFGSEKFLSEPMHQSGQKFQFPTTGACSPPTTKKGGSYFGNHQSTSSYNSMPMPYPTSPVFQSQPLSGTYHRDRTNDARGFQSSSETMGLSPGIQRQQWREKSDPNACSFAGEVKSNKNHRVELSDIKGHIVEYSCDQNGSRFIQQKLANCTTEEKALVLAEILPHAPSLMTDVFGNYVIQKLFEHGDTEQRRDLAKMLTGHVLLLSLQMYGCRVFQKALEAVELDQKIALIRELDEHVLRCVRDQNGNHVIQKCIECVPMKHISFIVSAFQGQVATLSMHPYGCRVIQRILEHCSDYSEGIIDEILQSACILAQDQYGNYVTQHILEKGETHERSQIISKLAGQVVSMSQNKYASNVIEKCFQHGDVAERDLLIKEILEQTEGNDYLPVMMKDQFANYVIQKILETCNEQQREALLSRMKCHVHALKKYSYGKHIASRIERLSGDCAFSPQTRDNHTGSIL</sequence>
<evidence type="ECO:0000313" key="2">
    <source>
        <dbReference type="Proteomes" id="UP001732700"/>
    </source>
</evidence>
<evidence type="ECO:0000313" key="1">
    <source>
        <dbReference type="EnsemblPlants" id="AVESA.00010b.r2.5AG0852090.3.CDS"/>
    </source>
</evidence>
<reference evidence="1" key="2">
    <citation type="submission" date="2025-09" db="UniProtKB">
        <authorList>
            <consortium name="EnsemblPlants"/>
        </authorList>
    </citation>
    <scope>IDENTIFICATION</scope>
</reference>
<dbReference type="EnsemblPlants" id="AVESA.00010b.r2.5AG0852090.3">
    <property type="protein sequence ID" value="AVESA.00010b.r2.5AG0852090.3.CDS"/>
    <property type="gene ID" value="AVESA.00010b.r2.5AG0852090"/>
</dbReference>
<organism evidence="1 2">
    <name type="scientific">Avena sativa</name>
    <name type="common">Oat</name>
    <dbReference type="NCBI Taxonomy" id="4498"/>
    <lineage>
        <taxon>Eukaryota</taxon>
        <taxon>Viridiplantae</taxon>
        <taxon>Streptophyta</taxon>
        <taxon>Embryophyta</taxon>
        <taxon>Tracheophyta</taxon>
        <taxon>Spermatophyta</taxon>
        <taxon>Magnoliopsida</taxon>
        <taxon>Liliopsida</taxon>
        <taxon>Poales</taxon>
        <taxon>Poaceae</taxon>
        <taxon>BOP clade</taxon>
        <taxon>Pooideae</taxon>
        <taxon>Poodae</taxon>
        <taxon>Poeae</taxon>
        <taxon>Poeae Chloroplast Group 1 (Aveneae type)</taxon>
        <taxon>Aveninae</taxon>
        <taxon>Avena</taxon>
    </lineage>
</organism>
<dbReference type="Proteomes" id="UP001732700">
    <property type="component" value="Chromosome 5A"/>
</dbReference>